<dbReference type="Proteomes" id="UP000029867">
    <property type="component" value="Unassembled WGS sequence"/>
</dbReference>
<reference evidence="1 6" key="4">
    <citation type="submission" date="2018-06" db="EMBL/GenBank/DDBJ databases">
        <title>Population genomics shows no distinction between pathogenic Candida krusei and environmental Pichia kudriavzevii: One species, four names.</title>
        <authorList>
            <person name="Douglass A.P."/>
            <person name="Offei B."/>
            <person name="Braun-Galleani S."/>
            <person name="Coughlan A.Y."/>
            <person name="Martos A."/>
            <person name="Ortiz-Merino R.A."/>
            <person name="Byrne K.P."/>
            <person name="Wolfe K.H."/>
        </authorList>
    </citation>
    <scope>NUCLEOTIDE SEQUENCE [LARGE SCALE GENOMIC DNA]</scope>
    <source>
        <strain evidence="1 6">CBS573</strain>
    </source>
</reference>
<evidence type="ECO:0008006" key="7">
    <source>
        <dbReference type="Google" id="ProtNLM"/>
    </source>
</evidence>
<dbReference type="AlphaFoldDB" id="A0A099P908"/>
<evidence type="ECO:0000313" key="2">
    <source>
        <dbReference type="EMBL" id="KGK40719.1"/>
    </source>
</evidence>
<evidence type="ECO:0000313" key="1">
    <source>
        <dbReference type="EMBL" id="AWU74598.1"/>
    </source>
</evidence>
<reference evidence="2" key="2">
    <citation type="submission" date="2014-08" db="EMBL/GenBank/DDBJ databases">
        <title>Exploiting Issatchenkia orientalis SD108 for Succinic Acid Production.</title>
        <authorList>
            <person name="Xiao H."/>
            <person name="Shao Z."/>
            <person name="Jiang Y."/>
            <person name="Dole S."/>
            <person name="Zhao H."/>
        </authorList>
    </citation>
    <scope>NUCLEOTIDE SEQUENCE [LARGE SCALE GENOMIC DNA]</scope>
    <source>
        <strain evidence="2">SD108</strain>
    </source>
</reference>
<protein>
    <recommendedName>
        <fullName evidence="7">Glutamyl-tRNA(Gln) amidotransferase subunit F, mitochondrial</fullName>
    </recommendedName>
</protein>
<dbReference type="KEGG" id="pkz:C5L36_0A11790"/>
<dbReference type="OrthoDB" id="4053592at2759"/>
<accession>A0A099P908</accession>
<dbReference type="Proteomes" id="UP000249293">
    <property type="component" value="Chromosome 1"/>
</dbReference>
<keyword evidence="6" id="KW-1185">Reference proteome</keyword>
<name>A0A099P908_PICKU</name>
<reference evidence="4" key="1">
    <citation type="journal article" date="2014" name="Microb. Cell Fact.">
        <title>Exploiting Issatchenkia orientalis SD108 for succinic acid production.</title>
        <authorList>
            <person name="Xiao H."/>
            <person name="Shao Z."/>
            <person name="Jiang Y."/>
            <person name="Dole S."/>
            <person name="Zhao H."/>
        </authorList>
    </citation>
    <scope>NUCLEOTIDE SEQUENCE [LARGE SCALE GENOMIC DNA]</scope>
    <source>
        <strain evidence="4">SD108</strain>
    </source>
</reference>
<sequence length="175" mass="19775">MLFLGSRVLSKSHHLCKRAYSSSAIPGLIKKLDTDDKINDFFNHTSWSTSELLEQEGNPVLLNNEVLHNILDLSGLSKDLSESRRKELLSLLERQLNFITKLHDVELHKAYSVTRLVDDNGVKPLDYETLTEEISEAAASLSKGEIESSWNPLSLATQYEGKYFLVKEGLLKNTK</sequence>
<dbReference type="STRING" id="4909.A0A099P908"/>
<evidence type="ECO:0000313" key="3">
    <source>
        <dbReference type="EMBL" id="OUT20094.1"/>
    </source>
</evidence>
<gene>
    <name evidence="1" type="ORF">C5L36_0A11790</name>
    <name evidence="3" type="ORF">CAS74_004834</name>
    <name evidence="2" type="ORF">JL09_g156</name>
</gene>
<dbReference type="VEuPathDB" id="FungiDB:C5L36_0A11790"/>
<dbReference type="EMBL" id="CP028773">
    <property type="protein sequence ID" value="AWU74598.1"/>
    <property type="molecule type" value="Genomic_DNA"/>
</dbReference>
<dbReference type="Pfam" id="PF20977">
    <property type="entry name" value="GatF"/>
    <property type="match status" value="1"/>
</dbReference>
<dbReference type="RefSeq" id="XP_029320075.1">
    <property type="nucleotide sequence ID" value="XM_029464215.1"/>
</dbReference>
<dbReference type="Proteomes" id="UP000195871">
    <property type="component" value="Unassembled WGS sequence"/>
</dbReference>
<organism evidence="2 4">
    <name type="scientific">Pichia kudriavzevii</name>
    <name type="common">Yeast</name>
    <name type="synonym">Issatchenkia orientalis</name>
    <dbReference type="NCBI Taxonomy" id="4909"/>
    <lineage>
        <taxon>Eukaryota</taxon>
        <taxon>Fungi</taxon>
        <taxon>Dikarya</taxon>
        <taxon>Ascomycota</taxon>
        <taxon>Saccharomycotina</taxon>
        <taxon>Pichiomycetes</taxon>
        <taxon>Pichiales</taxon>
        <taxon>Pichiaceae</taxon>
        <taxon>Pichia</taxon>
    </lineage>
</organism>
<dbReference type="HOGENOM" id="CLU_120617_0_0_1"/>
<reference evidence="3 5" key="3">
    <citation type="submission" date="2017-05" db="EMBL/GenBank/DDBJ databases">
        <title>The Genome Sequence of Candida krusei Ckrusei653.</title>
        <authorList>
            <person name="Cuomo C."/>
            <person name="Forche A."/>
            <person name="Young S."/>
            <person name="Abouelleil A."/>
            <person name="Cao P."/>
            <person name="Chapman S."/>
            <person name="Cusick C."/>
            <person name="Shea T."/>
            <person name="Nusbaum C."/>
            <person name="Birren B."/>
        </authorList>
    </citation>
    <scope>NUCLEOTIDE SEQUENCE [LARGE SCALE GENOMIC DNA]</scope>
    <source>
        <strain evidence="3 5">Ckrusei653</strain>
    </source>
</reference>
<evidence type="ECO:0000313" key="4">
    <source>
        <dbReference type="Proteomes" id="UP000029867"/>
    </source>
</evidence>
<proteinExistence type="predicted"/>
<dbReference type="EMBL" id="NHMM01000009">
    <property type="protein sequence ID" value="OUT20094.1"/>
    <property type="molecule type" value="Genomic_DNA"/>
</dbReference>
<evidence type="ECO:0000313" key="6">
    <source>
        <dbReference type="Proteomes" id="UP000249293"/>
    </source>
</evidence>
<dbReference type="EMBL" id="JQFK01000001">
    <property type="protein sequence ID" value="KGK40719.1"/>
    <property type="molecule type" value="Genomic_DNA"/>
</dbReference>
<evidence type="ECO:0000313" key="5">
    <source>
        <dbReference type="Proteomes" id="UP000195871"/>
    </source>
</evidence>
<dbReference type="GeneID" id="40382308"/>